<feature type="transmembrane region" description="Helical" evidence="2">
    <location>
        <begin position="582"/>
        <end position="615"/>
    </location>
</feature>
<feature type="transmembrane region" description="Helical" evidence="2">
    <location>
        <begin position="402"/>
        <end position="421"/>
    </location>
</feature>
<feature type="transmembrane region" description="Helical" evidence="2">
    <location>
        <begin position="942"/>
        <end position="963"/>
    </location>
</feature>
<feature type="transmembrane region" description="Helical" evidence="2">
    <location>
        <begin position="379"/>
        <end position="396"/>
    </location>
</feature>
<sequence>MMTDDEPDDRIIRERAFRRSSGVNIGDIDFKERGEEPGKTPEKDEAIGDVFDPFVERGGDAPGAVQTDGSVNTAPDRDLVSELSIEGERRVNWMLMVSMIVVYSAISIQVGSTFDPLPGTITLILLATMGFVLGELWVPRENMLLLGVTWVIISMKVLYGLAIELRHWGIIGSDAALGLALLLLVGVNIYAAYRHDHDAIAAQSTLVLLAIGSTTGSVLGEEGVAGMILIATLLLHGLALHRESGNLASLGIAASNLWIGMHAITSGFEIAQLRVVPLDSPLLLFLLLMVVTALNATVAARFARKENWFSSGFEAVGLGKPGLWGVSISLGMIGALLAVAANRDDLGYALGMVTFLSGAFGGSYLVVRGVNRERVSTPLLVSASILSVILLVGDNVDELLNLTPYQIFTILGAATTGFVILRDQKSVTDRVLWIGAVAILIMLVLLVPTESSEAGGDGGVLLLSLLSALHIGTAILALNRGSPSLSGITVLLPWTWILVEEIVQETISTVLLANDISDPGEIIGLDPMPLALYLCLASVLLCVVNVRMGDRGVNLAARFLGITEISASIRDSGALQLWSIGLWLPVITILFMAQFGGFTAITILVVLALLGGLHVGAKILGYHPSRPEQIMGILAFAVIVVQWRHGLDEALMGILCISIASLLFSQDVEGRFTFGMIVMSLPILVAMTGREASLVLEGTASVPDPGIGLAAVLCTAVLLAAYLPRAEKMEKILKPATSTLMLLVITIILSLRGDEPYLEMASIGMFAVTSVWLIARGEIRAELRSIAKREGILGSVMGGGVGGRVVSLKQGKIQTFNPKVAELREQRSKRREKSGTDDLEELLTTDASHRPIIGLAVLAIVMGSTVLYAAMNGSDQNSWPLFLIAAGSFSGLIVLLVRNRIRGLELELPHVMGIEMPIALTIGGLVAALVTAHVIPPGSSNMVLLDMAAVAVLILVLVLISLVHQDNLLDRIPIAIDWLVFPLLAARVLGALIGGSLPMPLVGVNPFAGDPLEWKGPWYLLEILLLLCVAGNFWIDERKGLLGRDDGPKGVGIGFRCLAVVLLSFGPAGLLAALSASFRSWRLARPSGLGLALPSGVLAVLAVGSWNEAVYNAIPGFVLVLGVLLIVLCGLTVPLNAGTWTMTLAVDGHLFIVSGALAMGFIDETLMPILLIMMSTIVWVVGILQLRKALRIWGLADLVTAILCAIVFVSSELSQPSNLLISLIVLAIELGIVAWLGLANQEELVKD</sequence>
<feature type="transmembrane region" description="Helical" evidence="2">
    <location>
        <begin position="347"/>
        <end position="367"/>
    </location>
</feature>
<feature type="transmembrane region" description="Helical" evidence="2">
    <location>
        <begin position="1192"/>
        <end position="1211"/>
    </location>
</feature>
<feature type="transmembrane region" description="Helical" evidence="2">
    <location>
        <begin position="175"/>
        <end position="193"/>
    </location>
</feature>
<feature type="transmembrane region" description="Helical" evidence="2">
    <location>
        <begin position="1113"/>
        <end position="1133"/>
    </location>
</feature>
<feature type="transmembrane region" description="Helical" evidence="2">
    <location>
        <begin position="459"/>
        <end position="478"/>
    </location>
</feature>
<organism evidence="3">
    <name type="scientific">marine metagenome</name>
    <dbReference type="NCBI Taxonomy" id="408172"/>
    <lineage>
        <taxon>unclassified sequences</taxon>
        <taxon>metagenomes</taxon>
        <taxon>ecological metagenomes</taxon>
    </lineage>
</organism>
<feature type="transmembrane region" description="Helical" evidence="2">
    <location>
        <begin position="672"/>
        <end position="689"/>
    </location>
</feature>
<feature type="transmembrane region" description="Helical" evidence="2">
    <location>
        <begin position="224"/>
        <end position="240"/>
    </location>
</feature>
<protein>
    <submittedName>
        <fullName evidence="3">Uncharacterized protein</fullName>
    </submittedName>
</protein>
<feature type="transmembrane region" description="Helical" evidence="2">
    <location>
        <begin position="91"/>
        <end position="111"/>
    </location>
</feature>
<feature type="transmembrane region" description="Helical" evidence="2">
    <location>
        <begin position="1088"/>
        <end position="1106"/>
    </location>
</feature>
<dbReference type="AlphaFoldDB" id="A0A381Q085"/>
<feature type="transmembrane region" description="Helical" evidence="2">
    <location>
        <begin position="1055"/>
        <end position="1076"/>
    </location>
</feature>
<evidence type="ECO:0000256" key="2">
    <source>
        <dbReference type="SAM" id="Phobius"/>
    </source>
</evidence>
<name>A0A381Q085_9ZZZZ</name>
<evidence type="ECO:0000256" key="1">
    <source>
        <dbReference type="SAM" id="MobiDB-lite"/>
    </source>
</evidence>
<gene>
    <name evidence="3" type="ORF">METZ01_LOCUS23907</name>
</gene>
<feature type="transmembrane region" description="Helical" evidence="2">
    <location>
        <begin position="852"/>
        <end position="871"/>
    </location>
</feature>
<feature type="transmembrane region" description="Helical" evidence="2">
    <location>
        <begin position="1017"/>
        <end position="1035"/>
    </location>
</feature>
<feature type="transmembrane region" description="Helical" evidence="2">
    <location>
        <begin position="247"/>
        <end position="270"/>
    </location>
</feature>
<reference evidence="3" key="1">
    <citation type="submission" date="2018-05" db="EMBL/GenBank/DDBJ databases">
        <authorList>
            <person name="Lanie J.A."/>
            <person name="Ng W.-L."/>
            <person name="Kazmierczak K.M."/>
            <person name="Andrzejewski T.M."/>
            <person name="Davidsen T.M."/>
            <person name="Wayne K.J."/>
            <person name="Tettelin H."/>
            <person name="Glass J.I."/>
            <person name="Rusch D."/>
            <person name="Podicherti R."/>
            <person name="Tsui H.-C.T."/>
            <person name="Winkler M.E."/>
        </authorList>
    </citation>
    <scope>NUCLEOTIDE SEQUENCE</scope>
</reference>
<dbReference type="EMBL" id="UINC01001109">
    <property type="protein sequence ID" value="SUZ71053.1"/>
    <property type="molecule type" value="Genomic_DNA"/>
</dbReference>
<feature type="transmembrane region" description="Helical" evidence="2">
    <location>
        <begin position="732"/>
        <end position="751"/>
    </location>
</feature>
<feature type="compositionally biased region" description="Basic and acidic residues" evidence="1">
    <location>
        <begin position="28"/>
        <end position="46"/>
    </location>
</feature>
<feature type="transmembrane region" description="Helical" evidence="2">
    <location>
        <begin position="117"/>
        <end position="137"/>
    </location>
</feature>
<feature type="transmembrane region" description="Helical" evidence="2">
    <location>
        <begin position="627"/>
        <end position="644"/>
    </location>
</feature>
<feature type="transmembrane region" description="Helical" evidence="2">
    <location>
        <begin position="530"/>
        <end position="548"/>
    </location>
</feature>
<feature type="transmembrane region" description="Helical" evidence="2">
    <location>
        <begin position="1169"/>
        <end position="1186"/>
    </location>
</feature>
<feature type="transmembrane region" description="Helical" evidence="2">
    <location>
        <begin position="323"/>
        <end position="341"/>
    </location>
</feature>
<feature type="transmembrane region" description="Helical" evidence="2">
    <location>
        <begin position="650"/>
        <end position="665"/>
    </location>
</feature>
<feature type="transmembrane region" description="Helical" evidence="2">
    <location>
        <begin position="1218"/>
        <end position="1238"/>
    </location>
</feature>
<feature type="transmembrane region" description="Helical" evidence="2">
    <location>
        <begin position="757"/>
        <end position="775"/>
    </location>
</feature>
<feature type="transmembrane region" description="Helical" evidence="2">
    <location>
        <begin position="705"/>
        <end position="723"/>
    </location>
</feature>
<keyword evidence="2" id="KW-0812">Transmembrane</keyword>
<feature type="transmembrane region" description="Helical" evidence="2">
    <location>
        <begin position="975"/>
        <end position="997"/>
    </location>
</feature>
<feature type="transmembrane region" description="Helical" evidence="2">
    <location>
        <begin position="430"/>
        <end position="447"/>
    </location>
</feature>
<feature type="transmembrane region" description="Helical" evidence="2">
    <location>
        <begin position="144"/>
        <end position="163"/>
    </location>
</feature>
<feature type="transmembrane region" description="Helical" evidence="2">
    <location>
        <begin position="918"/>
        <end position="936"/>
    </location>
</feature>
<keyword evidence="2" id="KW-1133">Transmembrane helix</keyword>
<keyword evidence="2" id="KW-0472">Membrane</keyword>
<accession>A0A381Q085</accession>
<feature type="transmembrane region" description="Helical" evidence="2">
    <location>
        <begin position="877"/>
        <end position="897"/>
    </location>
</feature>
<feature type="region of interest" description="Disordered" evidence="1">
    <location>
        <begin position="26"/>
        <end position="46"/>
    </location>
</feature>
<proteinExistence type="predicted"/>
<feature type="transmembrane region" description="Helical" evidence="2">
    <location>
        <begin position="200"/>
        <end position="218"/>
    </location>
</feature>
<evidence type="ECO:0000313" key="3">
    <source>
        <dbReference type="EMBL" id="SUZ71053.1"/>
    </source>
</evidence>
<feature type="transmembrane region" description="Helical" evidence="2">
    <location>
        <begin position="282"/>
        <end position="303"/>
    </location>
</feature>